<dbReference type="AlphaFoldDB" id="A0A1H0AG96"/>
<feature type="domain" description="CtsR C-terminal dimerization" evidence="2">
    <location>
        <begin position="76"/>
        <end position="145"/>
    </location>
</feature>
<evidence type="ECO:0000259" key="1">
    <source>
        <dbReference type="Pfam" id="PF05848"/>
    </source>
</evidence>
<evidence type="ECO:0000313" key="4">
    <source>
        <dbReference type="Proteomes" id="UP000199182"/>
    </source>
</evidence>
<dbReference type="RefSeq" id="WP_092640071.1">
    <property type="nucleotide sequence ID" value="NZ_FNID01000016.1"/>
</dbReference>
<dbReference type="InterPro" id="IPR040465">
    <property type="entry name" value="CtsR_N"/>
</dbReference>
<dbReference type="InterPro" id="IPR041908">
    <property type="entry name" value="CtsR_C_sf"/>
</dbReference>
<protein>
    <submittedName>
        <fullName evidence="3">Transcriptional regulator CtsR</fullName>
    </submittedName>
</protein>
<accession>A0A1H0AG96</accession>
<sequence>MNLSDIISQSILKLLEEYDGTAEIQRNELANKIGCVPSQINYVITSRFTPEKGYLVESKRGGGGYIRISKISLNPRDLVVHLINTIGSRLDEGSCRAILQNLINDKILAAETARMMWSALSLSALREVPPELRDNVRASIFKNMLLTIL</sequence>
<dbReference type="InterPro" id="IPR041902">
    <property type="entry name" value="CtsR_N_sf"/>
</dbReference>
<feature type="domain" description="CtsR N-terminal HTH" evidence="1">
    <location>
        <begin position="2"/>
        <end position="71"/>
    </location>
</feature>
<organism evidence="3 4">
    <name type="scientific">Acetanaerobacterium elongatum</name>
    <dbReference type="NCBI Taxonomy" id="258515"/>
    <lineage>
        <taxon>Bacteria</taxon>
        <taxon>Bacillati</taxon>
        <taxon>Bacillota</taxon>
        <taxon>Clostridia</taxon>
        <taxon>Eubacteriales</taxon>
        <taxon>Oscillospiraceae</taxon>
        <taxon>Acetanaerobacterium</taxon>
    </lineage>
</organism>
<evidence type="ECO:0000313" key="3">
    <source>
        <dbReference type="EMBL" id="SDN32445.1"/>
    </source>
</evidence>
<keyword evidence="4" id="KW-1185">Reference proteome</keyword>
<proteinExistence type="predicted"/>
<gene>
    <name evidence="3" type="ORF">SAMN05192585_11617</name>
</gene>
<dbReference type="OrthoDB" id="1680813at2"/>
<dbReference type="Pfam" id="PF17727">
    <property type="entry name" value="CtsR_C"/>
    <property type="match status" value="1"/>
</dbReference>
<dbReference type="Gene3D" id="3.30.56.130">
    <property type="entry name" value="Transcriptional regulator CtsR, winged HTH domain"/>
    <property type="match status" value="1"/>
</dbReference>
<reference evidence="3 4" key="1">
    <citation type="submission" date="2016-10" db="EMBL/GenBank/DDBJ databases">
        <authorList>
            <person name="de Groot N.N."/>
        </authorList>
    </citation>
    <scope>NUCLEOTIDE SEQUENCE [LARGE SCALE GENOMIC DNA]</scope>
    <source>
        <strain evidence="3 4">CGMCC 1.5012</strain>
    </source>
</reference>
<dbReference type="Proteomes" id="UP000199182">
    <property type="component" value="Unassembled WGS sequence"/>
</dbReference>
<dbReference type="InterPro" id="IPR041473">
    <property type="entry name" value="CtsR_C"/>
</dbReference>
<evidence type="ECO:0000259" key="2">
    <source>
        <dbReference type="Pfam" id="PF17727"/>
    </source>
</evidence>
<dbReference type="EMBL" id="FNID01000016">
    <property type="protein sequence ID" value="SDN32445.1"/>
    <property type="molecule type" value="Genomic_DNA"/>
</dbReference>
<dbReference type="Gene3D" id="1.10.1200.150">
    <property type="entry name" value="Transcriptional regulator CtsR, C-terminal domain"/>
    <property type="match status" value="1"/>
</dbReference>
<dbReference type="STRING" id="258515.SAMN05192585_11617"/>
<name>A0A1H0AG96_9FIRM</name>
<dbReference type="Pfam" id="PF05848">
    <property type="entry name" value="CtsR"/>
    <property type="match status" value="1"/>
</dbReference>